<evidence type="ECO:0000256" key="2">
    <source>
        <dbReference type="SAM" id="SignalP"/>
    </source>
</evidence>
<keyword evidence="1" id="KW-0472">Membrane</keyword>
<sequence>MPSRSVTTQVLSIVTFLLALSQPAHASVQTAAAIGIGVGLGVCLLAAIAGFSYLKYSRRACREREAAATAGPELSTDEIIAMHDRAAPKGFNIWEYDHKKHLARMRQVQEGEEEAVRQREDRGVEGWVGGAEDGTLFVKGSGLTLRKRDDELEYKPSYFAFYAFVQHGRTMENVYI</sequence>
<dbReference type="Proteomes" id="UP000281677">
    <property type="component" value="Unassembled WGS sequence"/>
</dbReference>
<evidence type="ECO:0000313" key="4">
    <source>
        <dbReference type="Proteomes" id="UP000281677"/>
    </source>
</evidence>
<organism evidence="3 4">
    <name type="scientific">Hortaea werneckii</name>
    <name type="common">Black yeast</name>
    <name type="synonym">Cladosporium werneckii</name>
    <dbReference type="NCBI Taxonomy" id="91943"/>
    <lineage>
        <taxon>Eukaryota</taxon>
        <taxon>Fungi</taxon>
        <taxon>Dikarya</taxon>
        <taxon>Ascomycota</taxon>
        <taxon>Pezizomycotina</taxon>
        <taxon>Dothideomycetes</taxon>
        <taxon>Dothideomycetidae</taxon>
        <taxon>Mycosphaerellales</taxon>
        <taxon>Teratosphaeriaceae</taxon>
        <taxon>Hortaea</taxon>
    </lineage>
</organism>
<proteinExistence type="predicted"/>
<dbReference type="EMBL" id="QWIT01000001">
    <property type="protein sequence ID" value="RMZ35777.1"/>
    <property type="molecule type" value="Genomic_DNA"/>
</dbReference>
<feature type="transmembrane region" description="Helical" evidence="1">
    <location>
        <begin position="36"/>
        <end position="54"/>
    </location>
</feature>
<dbReference type="VEuPathDB" id="FungiDB:BTJ68_10051"/>
<feature type="signal peptide" evidence="2">
    <location>
        <begin position="1"/>
        <end position="26"/>
    </location>
</feature>
<keyword evidence="1" id="KW-0812">Transmembrane</keyword>
<keyword evidence="2" id="KW-0732">Signal</keyword>
<keyword evidence="1" id="KW-1133">Transmembrane helix</keyword>
<name>A0A3M7JDA1_HORWE</name>
<gene>
    <name evidence="3" type="ORF">D0859_00081</name>
</gene>
<evidence type="ECO:0000313" key="3">
    <source>
        <dbReference type="EMBL" id="RMZ35777.1"/>
    </source>
</evidence>
<protein>
    <submittedName>
        <fullName evidence="3">Uncharacterized protein</fullName>
    </submittedName>
</protein>
<evidence type="ECO:0000256" key="1">
    <source>
        <dbReference type="SAM" id="Phobius"/>
    </source>
</evidence>
<dbReference type="AlphaFoldDB" id="A0A3M7JDA1"/>
<feature type="chain" id="PRO_5018147043" evidence="2">
    <location>
        <begin position="27"/>
        <end position="176"/>
    </location>
</feature>
<accession>A0A3M7JDA1</accession>
<dbReference type="OrthoDB" id="3927373at2759"/>
<reference evidence="3 4" key="1">
    <citation type="journal article" date="2018" name="BMC Genomics">
        <title>Genomic evidence for intraspecific hybridization in a clonal and extremely halotolerant yeast.</title>
        <authorList>
            <person name="Gostincar C."/>
            <person name="Stajich J.E."/>
            <person name="Zupancic J."/>
            <person name="Zalar P."/>
            <person name="Gunde-Cimerman N."/>
        </authorList>
    </citation>
    <scope>NUCLEOTIDE SEQUENCE [LARGE SCALE GENOMIC DNA]</scope>
    <source>
        <strain evidence="3 4">EXF-120</strain>
    </source>
</reference>
<comment type="caution">
    <text evidence="3">The sequence shown here is derived from an EMBL/GenBank/DDBJ whole genome shotgun (WGS) entry which is preliminary data.</text>
</comment>